<dbReference type="Proteomes" id="UP000013827">
    <property type="component" value="Unassembled WGS sequence"/>
</dbReference>
<keyword evidence="2" id="KW-1185">Reference proteome</keyword>
<dbReference type="RefSeq" id="XP_005791970.1">
    <property type="nucleotide sequence ID" value="XM_005791913.1"/>
</dbReference>
<dbReference type="AlphaFoldDB" id="A0A0D3KUV7"/>
<name>A0A0D3KUV7_EMIH1</name>
<reference evidence="2" key="1">
    <citation type="journal article" date="2013" name="Nature">
        <title>Pan genome of the phytoplankton Emiliania underpins its global distribution.</title>
        <authorList>
            <person name="Read B.A."/>
            <person name="Kegel J."/>
            <person name="Klute M.J."/>
            <person name="Kuo A."/>
            <person name="Lefebvre S.C."/>
            <person name="Maumus F."/>
            <person name="Mayer C."/>
            <person name="Miller J."/>
            <person name="Monier A."/>
            <person name="Salamov A."/>
            <person name="Young J."/>
            <person name="Aguilar M."/>
            <person name="Claverie J.M."/>
            <person name="Frickenhaus S."/>
            <person name="Gonzalez K."/>
            <person name="Herman E.K."/>
            <person name="Lin Y.C."/>
            <person name="Napier J."/>
            <person name="Ogata H."/>
            <person name="Sarno A.F."/>
            <person name="Shmutz J."/>
            <person name="Schroeder D."/>
            <person name="de Vargas C."/>
            <person name="Verret F."/>
            <person name="von Dassow P."/>
            <person name="Valentin K."/>
            <person name="Van de Peer Y."/>
            <person name="Wheeler G."/>
            <person name="Dacks J.B."/>
            <person name="Delwiche C.F."/>
            <person name="Dyhrman S.T."/>
            <person name="Glockner G."/>
            <person name="John U."/>
            <person name="Richards T."/>
            <person name="Worden A.Z."/>
            <person name="Zhang X."/>
            <person name="Grigoriev I.V."/>
            <person name="Allen A.E."/>
            <person name="Bidle K."/>
            <person name="Borodovsky M."/>
            <person name="Bowler C."/>
            <person name="Brownlee C."/>
            <person name="Cock J.M."/>
            <person name="Elias M."/>
            <person name="Gladyshev V.N."/>
            <person name="Groth M."/>
            <person name="Guda C."/>
            <person name="Hadaegh A."/>
            <person name="Iglesias-Rodriguez M.D."/>
            <person name="Jenkins J."/>
            <person name="Jones B.M."/>
            <person name="Lawson T."/>
            <person name="Leese F."/>
            <person name="Lindquist E."/>
            <person name="Lobanov A."/>
            <person name="Lomsadze A."/>
            <person name="Malik S.B."/>
            <person name="Marsh M.E."/>
            <person name="Mackinder L."/>
            <person name="Mock T."/>
            <person name="Mueller-Roeber B."/>
            <person name="Pagarete A."/>
            <person name="Parker M."/>
            <person name="Probert I."/>
            <person name="Quesneville H."/>
            <person name="Raines C."/>
            <person name="Rensing S.A."/>
            <person name="Riano-Pachon D.M."/>
            <person name="Richier S."/>
            <person name="Rokitta S."/>
            <person name="Shiraiwa Y."/>
            <person name="Soanes D.M."/>
            <person name="van der Giezen M."/>
            <person name="Wahlund T.M."/>
            <person name="Williams B."/>
            <person name="Wilson W."/>
            <person name="Wolfe G."/>
            <person name="Wurch L.L."/>
        </authorList>
    </citation>
    <scope>NUCLEOTIDE SEQUENCE</scope>
</reference>
<dbReference type="KEGG" id="ehx:EMIHUDRAFT_351441"/>
<dbReference type="RefSeq" id="XP_005791971.1">
    <property type="nucleotide sequence ID" value="XM_005791914.1"/>
</dbReference>
<evidence type="ECO:0000313" key="2">
    <source>
        <dbReference type="Proteomes" id="UP000013827"/>
    </source>
</evidence>
<organism evidence="1 2">
    <name type="scientific">Emiliania huxleyi (strain CCMP1516)</name>
    <dbReference type="NCBI Taxonomy" id="280463"/>
    <lineage>
        <taxon>Eukaryota</taxon>
        <taxon>Haptista</taxon>
        <taxon>Haptophyta</taxon>
        <taxon>Prymnesiophyceae</taxon>
        <taxon>Isochrysidales</taxon>
        <taxon>Noelaerhabdaceae</taxon>
        <taxon>Emiliania</taxon>
    </lineage>
</organism>
<dbReference type="KEGG" id="ehx:EMIHUDRAFT_200046"/>
<dbReference type="HOGENOM" id="CLU_1527959_0_0_1"/>
<dbReference type="GeneID" id="17284813"/>
<dbReference type="EnsemblProtists" id="EOD39542">
    <property type="protein sequence ID" value="EOD39542"/>
    <property type="gene ID" value="EMIHUDRAFT_200046"/>
</dbReference>
<sequence length="176" mass="19265">MASKFLDGLLHGPSARTAEYVDTASTLQTPLDEERAISTVQTAALGDQQLGGDKLPWSTETLAQYEFEHFFDFEVSKAVFFLSVVAVAIVRATFTPFGRVTSAGREWLDRATFALRWVASADSLQQLGGPPAVAPAEDSCQRRKVVSGRFTRSSYERYCHANALSPDALCWSALPI</sequence>
<dbReference type="EnsemblProtists" id="EOD39541">
    <property type="protein sequence ID" value="EOD39541"/>
    <property type="gene ID" value="EMIHUDRAFT_351441"/>
</dbReference>
<evidence type="ECO:0000313" key="1">
    <source>
        <dbReference type="EnsemblProtists" id="EOD39542"/>
    </source>
</evidence>
<protein>
    <submittedName>
        <fullName evidence="1">Uncharacterized protein</fullName>
    </submittedName>
</protein>
<reference evidence="1" key="2">
    <citation type="submission" date="2024-10" db="UniProtKB">
        <authorList>
            <consortium name="EnsemblProtists"/>
        </authorList>
    </citation>
    <scope>IDENTIFICATION</scope>
</reference>
<accession>A0A0D3KUV7</accession>
<dbReference type="PaxDb" id="2903-EOD39541"/>
<proteinExistence type="predicted"/>
<dbReference type="GeneID" id="17284812"/>